<evidence type="ECO:0000256" key="5">
    <source>
        <dbReference type="HAMAP-Rule" id="MF_01092"/>
    </source>
</evidence>
<dbReference type="AlphaFoldDB" id="A0A3N5ZD95"/>
<reference evidence="6 7" key="1">
    <citation type="submission" date="2018-11" db="EMBL/GenBank/DDBJ databases">
        <authorList>
            <person name="Ye M.-Q."/>
            <person name="Du Z.-J."/>
        </authorList>
    </citation>
    <scope>NUCLEOTIDE SEQUENCE [LARGE SCALE GENOMIC DNA]</scope>
    <source>
        <strain evidence="6 7">U0105</strain>
    </source>
</reference>
<dbReference type="PANTHER" id="PTHR39455:SF1">
    <property type="entry name" value="CELL DIVISION PROTEIN ZAPD"/>
    <property type="match status" value="1"/>
</dbReference>
<evidence type="ECO:0000313" key="6">
    <source>
        <dbReference type="EMBL" id="RPJ67958.1"/>
    </source>
</evidence>
<protein>
    <recommendedName>
        <fullName evidence="5">Cell division protein ZapD</fullName>
    </recommendedName>
    <alternativeName>
        <fullName evidence="5">Z ring-associated protein D</fullName>
    </alternativeName>
</protein>
<keyword evidence="2 5" id="KW-0132">Cell division</keyword>
<sequence>MSAATYEFPLSERMRNYLRIEHLMAQAKAAAAHDDSHAHLNYFSHLFTLLDLIERIDVRTDVVKELDTQERNLVHWSQHPNINSDALSETLQAVIHTRDKLKASKKPGSELKLEGFLQSIRQRFTIPGGTCSFDLPHLHFWLNKPTDERKADMALWLSHIDLLSDAISLLLSFLRQRSQFVELTAPNGFYQGDAEDKSELIRVRLAASAGVYPTLSGNKYRYALRFMQMKGDQAVSSTADITFDMAACK</sequence>
<evidence type="ECO:0000313" key="7">
    <source>
        <dbReference type="Proteomes" id="UP000275281"/>
    </source>
</evidence>
<comment type="subcellular location">
    <subcellularLocation>
        <location evidence="5">Cytoplasm</location>
    </subcellularLocation>
    <text evidence="5">Localizes to mid-cell in an FtsZ-dependent manner.</text>
</comment>
<dbReference type="EMBL" id="RPOK01000001">
    <property type="protein sequence ID" value="RPJ67958.1"/>
    <property type="molecule type" value="Genomic_DNA"/>
</dbReference>
<comment type="similarity">
    <text evidence="5">Belongs to the ZapD family.</text>
</comment>
<dbReference type="NCBIfam" id="NF003656">
    <property type="entry name" value="PRK05287.1-4"/>
    <property type="match status" value="1"/>
</dbReference>
<dbReference type="HAMAP" id="MF_01092">
    <property type="entry name" value="ZapD"/>
    <property type="match status" value="1"/>
</dbReference>
<dbReference type="Pfam" id="PF07072">
    <property type="entry name" value="ZapD"/>
    <property type="match status" value="1"/>
</dbReference>
<dbReference type="InterPro" id="IPR036268">
    <property type="entry name" value="ZapD_sf"/>
</dbReference>
<dbReference type="Gene3D" id="1.10.3900.10">
    <property type="entry name" value="YacF-like"/>
    <property type="match status" value="1"/>
</dbReference>
<evidence type="ECO:0000256" key="4">
    <source>
        <dbReference type="ARBA" id="ARBA00023306"/>
    </source>
</evidence>
<evidence type="ECO:0000256" key="2">
    <source>
        <dbReference type="ARBA" id="ARBA00022618"/>
    </source>
</evidence>
<keyword evidence="1 5" id="KW-0963">Cytoplasm</keyword>
<accession>A0A3N5ZD95</accession>
<comment type="subunit">
    <text evidence="5">Interacts with FtsZ.</text>
</comment>
<dbReference type="PANTHER" id="PTHR39455">
    <property type="entry name" value="CELL DIVISION PROTEIN ZAPD"/>
    <property type="match status" value="1"/>
</dbReference>
<keyword evidence="3 5" id="KW-0717">Septation</keyword>
<dbReference type="GO" id="GO:0005737">
    <property type="term" value="C:cytoplasm"/>
    <property type="evidence" value="ECO:0007669"/>
    <property type="project" value="UniProtKB-SubCell"/>
</dbReference>
<comment type="function">
    <text evidence="5">Cell division factor that enhances FtsZ-ring assembly. Directly interacts with FtsZ and promotes bundling of FtsZ protofilaments, with a reduction in FtsZ GTPase activity.</text>
</comment>
<dbReference type="SUPFAM" id="SSF160950">
    <property type="entry name" value="YacF-like"/>
    <property type="match status" value="1"/>
</dbReference>
<dbReference type="Proteomes" id="UP000275281">
    <property type="component" value="Unassembled WGS sequence"/>
</dbReference>
<dbReference type="InterPro" id="IPR009777">
    <property type="entry name" value="ZapD"/>
</dbReference>
<evidence type="ECO:0000256" key="3">
    <source>
        <dbReference type="ARBA" id="ARBA00023210"/>
    </source>
</evidence>
<dbReference type="RefSeq" id="WP_124025960.1">
    <property type="nucleotide sequence ID" value="NZ_JBHRSN010000005.1"/>
</dbReference>
<dbReference type="GO" id="GO:0043093">
    <property type="term" value="P:FtsZ-dependent cytokinesis"/>
    <property type="evidence" value="ECO:0007669"/>
    <property type="project" value="UniProtKB-UniRule"/>
</dbReference>
<proteinExistence type="inferred from homology"/>
<dbReference type="GO" id="GO:0032153">
    <property type="term" value="C:cell division site"/>
    <property type="evidence" value="ECO:0007669"/>
    <property type="project" value="TreeGrafter"/>
</dbReference>
<dbReference type="OrthoDB" id="5294622at2"/>
<keyword evidence="4 5" id="KW-0131">Cell cycle</keyword>
<comment type="caution">
    <text evidence="6">The sequence shown here is derived from an EMBL/GenBank/DDBJ whole genome shotgun (WGS) entry which is preliminary data.</text>
</comment>
<dbReference type="Gene3D" id="2.60.440.10">
    <property type="entry name" value="YacF-like domains"/>
    <property type="match status" value="1"/>
</dbReference>
<gene>
    <name evidence="5 6" type="primary">zapD</name>
    <name evidence="6" type="ORF">DRW07_00660</name>
</gene>
<evidence type="ECO:0000256" key="1">
    <source>
        <dbReference type="ARBA" id="ARBA00022490"/>
    </source>
</evidence>
<dbReference type="GO" id="GO:0000917">
    <property type="term" value="P:division septum assembly"/>
    <property type="evidence" value="ECO:0007669"/>
    <property type="project" value="UniProtKB-KW"/>
</dbReference>
<keyword evidence="7" id="KW-1185">Reference proteome</keyword>
<name>A0A3N5ZD95_9ALTE</name>
<organism evidence="6 7">
    <name type="scientific">Alteromonas sediminis</name>
    <dbReference type="NCBI Taxonomy" id="2259342"/>
    <lineage>
        <taxon>Bacteria</taxon>
        <taxon>Pseudomonadati</taxon>
        <taxon>Pseudomonadota</taxon>
        <taxon>Gammaproteobacteria</taxon>
        <taxon>Alteromonadales</taxon>
        <taxon>Alteromonadaceae</taxon>
        <taxon>Alteromonas/Salinimonas group</taxon>
        <taxon>Alteromonas</taxon>
    </lineage>
</organism>
<dbReference type="InterPro" id="IPR027462">
    <property type="entry name" value="ZapD_C"/>
</dbReference>
<dbReference type="NCBIfam" id="NF003655">
    <property type="entry name" value="PRK05287.1-3"/>
    <property type="match status" value="1"/>
</dbReference>